<keyword evidence="2" id="KW-0378">Hydrolase</keyword>
<dbReference type="Pfam" id="PF17851">
    <property type="entry name" value="GH43_C2"/>
    <property type="match status" value="1"/>
</dbReference>
<dbReference type="InterPro" id="IPR051795">
    <property type="entry name" value="Glycosyl_Hydrlase_43"/>
</dbReference>
<feature type="domain" description="Beta-xylosidase C-terminal Concanavalin A-like" evidence="1">
    <location>
        <begin position="6"/>
        <end position="163"/>
    </location>
</feature>
<dbReference type="PANTHER" id="PTHR42812:SF15">
    <property type="entry name" value="HYDROLASE, PUTATIVE (AFU_ORTHOLOGUE AFUA_2G00930)-RELATED"/>
    <property type="match status" value="1"/>
</dbReference>
<dbReference type="InterPro" id="IPR041542">
    <property type="entry name" value="GH43_C2"/>
</dbReference>
<dbReference type="GO" id="GO:0004553">
    <property type="term" value="F:hydrolase activity, hydrolyzing O-glycosyl compounds"/>
    <property type="evidence" value="ECO:0007669"/>
    <property type="project" value="UniProtKB-ARBA"/>
</dbReference>
<dbReference type="Gene3D" id="2.60.120.200">
    <property type="match status" value="1"/>
</dbReference>
<dbReference type="SUPFAM" id="SSF49899">
    <property type="entry name" value="Concanavalin A-like lectins/glucanases"/>
    <property type="match status" value="1"/>
</dbReference>
<evidence type="ECO:0000313" key="2">
    <source>
        <dbReference type="EMBL" id="KAA4022398.1"/>
    </source>
</evidence>
<proteinExistence type="predicted"/>
<gene>
    <name evidence="2" type="ORF">F3D60_26535</name>
</gene>
<dbReference type="InterPro" id="IPR013320">
    <property type="entry name" value="ConA-like_dom_sf"/>
</dbReference>
<dbReference type="PANTHER" id="PTHR42812">
    <property type="entry name" value="BETA-XYLOSIDASE"/>
    <property type="match status" value="1"/>
</dbReference>
<organism evidence="2">
    <name type="scientific">Bacteroides ovatus</name>
    <dbReference type="NCBI Taxonomy" id="28116"/>
    <lineage>
        <taxon>Bacteria</taxon>
        <taxon>Pseudomonadati</taxon>
        <taxon>Bacteroidota</taxon>
        <taxon>Bacteroidia</taxon>
        <taxon>Bacteroidales</taxon>
        <taxon>Bacteroidaceae</taxon>
        <taxon>Bacteroides</taxon>
    </lineage>
</organism>
<dbReference type="GO" id="GO:0005975">
    <property type="term" value="P:carbohydrate metabolic process"/>
    <property type="evidence" value="ECO:0007669"/>
    <property type="project" value="UniProtKB-ARBA"/>
</dbReference>
<name>A0A641S165_BACOV</name>
<reference evidence="2" key="1">
    <citation type="journal article" date="2019" name="Nat. Med.">
        <title>A library of human gut bacterial isolates paired with longitudinal multiomics data enables mechanistic microbiome research.</title>
        <authorList>
            <person name="Poyet M."/>
            <person name="Groussin M."/>
            <person name="Gibbons S.M."/>
            <person name="Avila-Pacheco J."/>
            <person name="Jiang X."/>
            <person name="Kearney S.M."/>
            <person name="Perrotta A.R."/>
            <person name="Berdy B."/>
            <person name="Zhao S."/>
            <person name="Lieberman T.D."/>
            <person name="Swanson P.K."/>
            <person name="Smith M."/>
            <person name="Roesemann S."/>
            <person name="Alexander J.E."/>
            <person name="Rich S.A."/>
            <person name="Livny J."/>
            <person name="Vlamakis H."/>
            <person name="Clish C."/>
            <person name="Bullock K."/>
            <person name="Deik A."/>
            <person name="Scott J."/>
            <person name="Pierce K.A."/>
            <person name="Xavier R.J."/>
            <person name="Alm E.J."/>
        </authorList>
    </citation>
    <scope>NUCLEOTIDE SEQUENCE</scope>
    <source>
        <strain evidence="2">BIOML-A147</strain>
    </source>
</reference>
<sequence length="170" mass="18805">VDTLVVAPNTLTQRMVGPKCMGTVSLSLGGMKDGDRAGLSAFNGDSGVLTVEKNGNKLSLVMSEQKSVFEKTKRAISRVDMTEQARIPLNKELVYLRVEGDFTNGRDEARFSYSLDGKTWLPVGLPIKMKFDYTRMFMGSKFAIFNYATRSVGGYVDVDSFDYSFCDASM</sequence>
<protein>
    <submittedName>
        <fullName evidence="2">Glycoside hydrolase</fullName>
    </submittedName>
</protein>
<dbReference type="EMBL" id="VWKO01000319">
    <property type="protein sequence ID" value="KAA4022398.1"/>
    <property type="molecule type" value="Genomic_DNA"/>
</dbReference>
<feature type="non-terminal residue" evidence="2">
    <location>
        <position position="1"/>
    </location>
</feature>
<dbReference type="AlphaFoldDB" id="A0A641S165"/>
<evidence type="ECO:0000259" key="1">
    <source>
        <dbReference type="Pfam" id="PF17851"/>
    </source>
</evidence>
<comment type="caution">
    <text evidence="2">The sequence shown here is derived from an EMBL/GenBank/DDBJ whole genome shotgun (WGS) entry which is preliminary data.</text>
</comment>
<accession>A0A641S165</accession>